<accession>A0AAD6CC39</accession>
<evidence type="ECO:0000256" key="1">
    <source>
        <dbReference type="ARBA" id="ARBA00023015"/>
    </source>
</evidence>
<dbReference type="InterPro" id="IPR021858">
    <property type="entry name" value="Fun_TF"/>
</dbReference>
<dbReference type="InterPro" id="IPR036864">
    <property type="entry name" value="Zn2-C6_fun-type_DNA-bd_sf"/>
</dbReference>
<evidence type="ECO:0000256" key="2">
    <source>
        <dbReference type="ARBA" id="ARBA00023125"/>
    </source>
</evidence>
<dbReference type="SUPFAM" id="SSF57701">
    <property type="entry name" value="Zn2/Cys6 DNA-binding domain"/>
    <property type="match status" value="1"/>
</dbReference>
<dbReference type="PANTHER" id="PTHR38791">
    <property type="entry name" value="ZN(II)2CYS6 TRANSCRIPTION FACTOR (EUROFUNG)-RELATED-RELATED"/>
    <property type="match status" value="1"/>
</dbReference>
<keyword evidence="3" id="KW-0804">Transcription</keyword>
<dbReference type="SMART" id="SM00066">
    <property type="entry name" value="GAL4"/>
    <property type="match status" value="1"/>
</dbReference>
<keyword evidence="2" id="KW-0238">DNA-binding</keyword>
<keyword evidence="1" id="KW-0805">Transcription regulation</keyword>
<protein>
    <recommendedName>
        <fullName evidence="5">Zn(2)-C6 fungal-type domain-containing protein</fullName>
    </recommendedName>
</protein>
<dbReference type="Proteomes" id="UP001213681">
    <property type="component" value="Unassembled WGS sequence"/>
</dbReference>
<dbReference type="PROSITE" id="PS50048">
    <property type="entry name" value="ZN2_CY6_FUNGAL_2"/>
    <property type="match status" value="1"/>
</dbReference>
<keyword evidence="4" id="KW-0539">Nucleus</keyword>
<comment type="caution">
    <text evidence="6">The sequence shown here is derived from an EMBL/GenBank/DDBJ whole genome shotgun (WGS) entry which is preliminary data.</text>
</comment>
<organism evidence="6 7">
    <name type="scientific">Penicillium daleae</name>
    <dbReference type="NCBI Taxonomy" id="63821"/>
    <lineage>
        <taxon>Eukaryota</taxon>
        <taxon>Fungi</taxon>
        <taxon>Dikarya</taxon>
        <taxon>Ascomycota</taxon>
        <taxon>Pezizomycotina</taxon>
        <taxon>Eurotiomycetes</taxon>
        <taxon>Eurotiomycetidae</taxon>
        <taxon>Eurotiales</taxon>
        <taxon>Aspergillaceae</taxon>
        <taxon>Penicillium</taxon>
    </lineage>
</organism>
<dbReference type="Pfam" id="PF11951">
    <property type="entry name" value="Fungal_trans_2"/>
    <property type="match status" value="1"/>
</dbReference>
<keyword evidence="7" id="KW-1185">Reference proteome</keyword>
<evidence type="ECO:0000313" key="6">
    <source>
        <dbReference type="EMBL" id="KAJ5460500.1"/>
    </source>
</evidence>
<dbReference type="EMBL" id="JAPVEA010000002">
    <property type="protein sequence ID" value="KAJ5460500.1"/>
    <property type="molecule type" value="Genomic_DNA"/>
</dbReference>
<dbReference type="CDD" id="cd00067">
    <property type="entry name" value="GAL4"/>
    <property type="match status" value="1"/>
</dbReference>
<dbReference type="AlphaFoldDB" id="A0AAD6CC39"/>
<dbReference type="GO" id="GO:0000981">
    <property type="term" value="F:DNA-binding transcription factor activity, RNA polymerase II-specific"/>
    <property type="evidence" value="ECO:0007669"/>
    <property type="project" value="InterPro"/>
</dbReference>
<dbReference type="Gene3D" id="4.10.240.10">
    <property type="entry name" value="Zn(2)-C6 fungal-type DNA-binding domain"/>
    <property type="match status" value="1"/>
</dbReference>
<sequence length="490" mass="55168">MPNNRGPSKGCRRCRELKVKCDENKPSCHRCRKGDHDCVYRSQFDLVHRDQNSVAQAAATRKWRQRAEAQPSVDIINIIIPKSLGIPLSELAYNRLYFDFVIPWPGTLSRLRQQLRETTPDSCLVSVVAAVAYANFHGRCNSSGAKSASRVHYGQALQRLATTMTSAVEMQRDEILMVIWLLGMYEMLTSSSRDGSWVTHMKGTQSVLAHRDKKNLKDDDNYLAVLCMNLIFFYLAETKAPPPHLRHWIQQIPFPQAFKKQLVAAMSDAAAACSNLRERSKYRSASPIEELDAADLDLVQEALTIDLKLQSWGHTLPPEWGKISTHPITNHHRPSWTRELLTSPGAPKYATRYPNRLAACDSNACRATRLLLHMEILSFISTFSSPILALTTLQSHSRGVLITLTIEIACSVPYALDISSDGKSDPATPTEVPGLCAYRIIWPVFTGLICLQNDLVKSEDFAQTAQWFRTILRFLRDTMGIAKVNVFLKK</sequence>
<dbReference type="InterPro" id="IPR053175">
    <property type="entry name" value="DHMBA_Reg_Transcription_Factor"/>
</dbReference>
<evidence type="ECO:0000259" key="5">
    <source>
        <dbReference type="PROSITE" id="PS50048"/>
    </source>
</evidence>
<dbReference type="GeneID" id="81595678"/>
<dbReference type="GO" id="GO:0008270">
    <property type="term" value="F:zinc ion binding"/>
    <property type="evidence" value="ECO:0007669"/>
    <property type="project" value="InterPro"/>
</dbReference>
<dbReference type="PROSITE" id="PS00463">
    <property type="entry name" value="ZN2_CY6_FUNGAL_1"/>
    <property type="match status" value="1"/>
</dbReference>
<dbReference type="InterPro" id="IPR001138">
    <property type="entry name" value="Zn2Cys6_DnaBD"/>
</dbReference>
<name>A0AAD6CC39_9EURO</name>
<proteinExistence type="predicted"/>
<evidence type="ECO:0000256" key="4">
    <source>
        <dbReference type="ARBA" id="ARBA00023242"/>
    </source>
</evidence>
<dbReference type="Pfam" id="PF00172">
    <property type="entry name" value="Zn_clus"/>
    <property type="match status" value="1"/>
</dbReference>
<gene>
    <name evidence="6" type="ORF">N7458_002052</name>
</gene>
<reference evidence="6" key="2">
    <citation type="journal article" date="2023" name="IMA Fungus">
        <title>Comparative genomic study of the Penicillium genus elucidates a diverse pangenome and 15 lateral gene transfer events.</title>
        <authorList>
            <person name="Petersen C."/>
            <person name="Sorensen T."/>
            <person name="Nielsen M.R."/>
            <person name="Sondergaard T.E."/>
            <person name="Sorensen J.L."/>
            <person name="Fitzpatrick D.A."/>
            <person name="Frisvad J.C."/>
            <person name="Nielsen K.L."/>
        </authorList>
    </citation>
    <scope>NUCLEOTIDE SEQUENCE</scope>
    <source>
        <strain evidence="6">IBT 16125</strain>
    </source>
</reference>
<reference evidence="6" key="1">
    <citation type="submission" date="2022-12" db="EMBL/GenBank/DDBJ databases">
        <authorList>
            <person name="Petersen C."/>
        </authorList>
    </citation>
    <scope>NUCLEOTIDE SEQUENCE</scope>
    <source>
        <strain evidence="6">IBT 16125</strain>
    </source>
</reference>
<evidence type="ECO:0000313" key="7">
    <source>
        <dbReference type="Proteomes" id="UP001213681"/>
    </source>
</evidence>
<dbReference type="RefSeq" id="XP_056769542.1">
    <property type="nucleotide sequence ID" value="XM_056905435.1"/>
</dbReference>
<feature type="domain" description="Zn(2)-C6 fungal-type" evidence="5">
    <location>
        <begin position="10"/>
        <end position="40"/>
    </location>
</feature>
<dbReference type="GO" id="GO:0003677">
    <property type="term" value="F:DNA binding"/>
    <property type="evidence" value="ECO:0007669"/>
    <property type="project" value="UniProtKB-KW"/>
</dbReference>
<evidence type="ECO:0000256" key="3">
    <source>
        <dbReference type="ARBA" id="ARBA00023163"/>
    </source>
</evidence>